<dbReference type="Gene3D" id="3.80.10.10">
    <property type="entry name" value="Ribonuclease Inhibitor"/>
    <property type="match status" value="1"/>
</dbReference>
<keyword evidence="2" id="KW-0677">Repeat</keyword>
<proteinExistence type="predicted"/>
<keyword evidence="4" id="KW-0472">Membrane</keyword>
<dbReference type="InterPro" id="IPR032675">
    <property type="entry name" value="LRR_dom_sf"/>
</dbReference>
<evidence type="ECO:0000256" key="3">
    <source>
        <dbReference type="SAM" id="MobiDB-lite"/>
    </source>
</evidence>
<dbReference type="Proteomes" id="UP000515135">
    <property type="component" value="Unplaced"/>
</dbReference>
<evidence type="ECO:0000256" key="1">
    <source>
        <dbReference type="ARBA" id="ARBA00022614"/>
    </source>
</evidence>
<dbReference type="SUPFAM" id="SSF52075">
    <property type="entry name" value="Outer arm dynein light chain 1"/>
    <property type="match status" value="1"/>
</dbReference>
<sequence length="572" mass="64570">MTRADMFLVFSITLFLRLASTNSAKTCWTDGSCSGKQFASKLKSIPNNLTFGTLSNLVLSFNDIREVTSLPAMPRLTNLDLSRNGLKDFSWSSLSSTPNLTRLALNNNKLSKVDARVDFPRSLTHLSLQNNRIATFPETFLSGVTPHQNIFYFRIWGNSFHCDDEVYWIVRLRQCVWNHREEGCVNKNAKQVKMCMMSNCNFHPSGVLVILDSLEKEGIICHLRPRVQLRCRNGKLLRDIQLPTARPPNAPASPPPGTFADNTSVSTGTEVNEERKATEHPTPTAYSLDRTTASYYKFPFDIVWKTPASAILGVILALLLVFSVVQCFKRCKKKRQALLDKMAAGPALCALSGMPVTNISRVDLTEDVIGGNLPRPRVSPSGSESRPKRHSFQHDYDEIKDEDLDKMRGPLQSDQSAAYSEDGNHHRLDAGKLYGRHRPVRGRDMRRQNRVTCIGVETQRQSQLRRQNRHHHRRPGLDDRNLYRTESSEPTGQRHHSLTASVPRAGILYRSGTTPPIESRRRRHLKKEGTDGPFELNIRGKYSPPSSEEDVPPPVPSRVGRPKLFPNRTSEV</sequence>
<keyword evidence="4" id="KW-1133">Transmembrane helix</keyword>
<feature type="chain" id="PRO_5028080236" evidence="5">
    <location>
        <begin position="24"/>
        <end position="572"/>
    </location>
</feature>
<feature type="transmembrane region" description="Helical" evidence="4">
    <location>
        <begin position="308"/>
        <end position="328"/>
    </location>
</feature>
<evidence type="ECO:0000313" key="7">
    <source>
        <dbReference type="RefSeq" id="XP_019635526.1"/>
    </source>
</evidence>
<feature type="region of interest" description="Disordered" evidence="3">
    <location>
        <begin position="458"/>
        <end position="572"/>
    </location>
</feature>
<evidence type="ECO:0000256" key="2">
    <source>
        <dbReference type="ARBA" id="ARBA00022737"/>
    </source>
</evidence>
<feature type="compositionally biased region" description="Pro residues" evidence="3">
    <location>
        <begin position="245"/>
        <end position="257"/>
    </location>
</feature>
<dbReference type="KEGG" id="bbel:109478435"/>
<feature type="compositionally biased region" description="Basic and acidic residues" evidence="3">
    <location>
        <begin position="475"/>
        <end position="487"/>
    </location>
</feature>
<evidence type="ECO:0000313" key="6">
    <source>
        <dbReference type="Proteomes" id="UP000515135"/>
    </source>
</evidence>
<evidence type="ECO:0000256" key="5">
    <source>
        <dbReference type="SAM" id="SignalP"/>
    </source>
</evidence>
<keyword evidence="4" id="KW-0812">Transmembrane</keyword>
<dbReference type="GeneID" id="109478435"/>
<dbReference type="PANTHER" id="PTHR24366">
    <property type="entry name" value="IG(IMMUNOGLOBULIN) AND LRR(LEUCINE RICH REPEAT) DOMAINS"/>
    <property type="match status" value="1"/>
</dbReference>
<dbReference type="AlphaFoldDB" id="A0A6P5A132"/>
<protein>
    <submittedName>
        <fullName evidence="7">Uncharacterized protein LOC109478435</fullName>
    </submittedName>
</protein>
<keyword evidence="1" id="KW-0433">Leucine-rich repeat</keyword>
<evidence type="ECO:0000256" key="4">
    <source>
        <dbReference type="SAM" id="Phobius"/>
    </source>
</evidence>
<feature type="signal peptide" evidence="5">
    <location>
        <begin position="1"/>
        <end position="23"/>
    </location>
</feature>
<name>A0A6P5A132_BRABE</name>
<feature type="compositionally biased region" description="Polar residues" evidence="3">
    <location>
        <begin position="260"/>
        <end position="270"/>
    </location>
</feature>
<feature type="region of interest" description="Disordered" evidence="3">
    <location>
        <begin position="369"/>
        <end position="399"/>
    </location>
</feature>
<reference evidence="7" key="1">
    <citation type="submission" date="2025-08" db="UniProtKB">
        <authorList>
            <consortium name="RefSeq"/>
        </authorList>
    </citation>
    <scope>IDENTIFICATION</scope>
    <source>
        <tissue evidence="7">Gonad</tissue>
    </source>
</reference>
<organism evidence="6 7">
    <name type="scientific">Branchiostoma belcheri</name>
    <name type="common">Amphioxus</name>
    <dbReference type="NCBI Taxonomy" id="7741"/>
    <lineage>
        <taxon>Eukaryota</taxon>
        <taxon>Metazoa</taxon>
        <taxon>Chordata</taxon>
        <taxon>Cephalochordata</taxon>
        <taxon>Leptocardii</taxon>
        <taxon>Amphioxiformes</taxon>
        <taxon>Branchiostomatidae</taxon>
        <taxon>Branchiostoma</taxon>
    </lineage>
</organism>
<dbReference type="InterPro" id="IPR001611">
    <property type="entry name" value="Leu-rich_rpt"/>
</dbReference>
<accession>A0A6P5A132</accession>
<dbReference type="PANTHER" id="PTHR24366:SF170">
    <property type="entry name" value="RE50361P"/>
    <property type="match status" value="1"/>
</dbReference>
<feature type="region of interest" description="Disordered" evidence="3">
    <location>
        <begin position="243"/>
        <end position="284"/>
    </location>
</feature>
<dbReference type="RefSeq" id="XP_019635526.1">
    <property type="nucleotide sequence ID" value="XM_019779967.1"/>
</dbReference>
<keyword evidence="6" id="KW-1185">Reference proteome</keyword>
<keyword evidence="5" id="KW-0732">Signal</keyword>
<dbReference type="Pfam" id="PF13855">
    <property type="entry name" value="LRR_8"/>
    <property type="match status" value="1"/>
</dbReference>
<gene>
    <name evidence="7" type="primary">LOC109478435</name>
</gene>
<dbReference type="OrthoDB" id="10305897at2759"/>
<feature type="region of interest" description="Disordered" evidence="3">
    <location>
        <begin position="414"/>
        <end position="445"/>
    </location>
</feature>